<protein>
    <submittedName>
        <fullName evidence="2">(2Fe-2S)-binding protein</fullName>
    </submittedName>
</protein>
<dbReference type="EMBL" id="QRGA01000010">
    <property type="protein sequence ID" value="RDU97404.1"/>
    <property type="molecule type" value="Genomic_DNA"/>
</dbReference>
<dbReference type="AlphaFoldDB" id="A0A3D8JXM3"/>
<gene>
    <name evidence="2" type="ORF">DWV00_19510</name>
</gene>
<accession>A0A3D8JXM3</accession>
<comment type="caution">
    <text evidence="2">The sequence shown here is derived from an EMBL/GenBank/DDBJ whole genome shotgun (WGS) entry which is preliminary data.</text>
</comment>
<evidence type="ECO:0000313" key="3">
    <source>
        <dbReference type="Proteomes" id="UP000256838"/>
    </source>
</evidence>
<dbReference type="Pfam" id="PF13510">
    <property type="entry name" value="Fer2_4"/>
    <property type="match status" value="1"/>
</dbReference>
<dbReference type="InterPro" id="IPR042204">
    <property type="entry name" value="2Fe-2S-bd_N"/>
</dbReference>
<proteinExistence type="predicted"/>
<dbReference type="GO" id="GO:0051536">
    <property type="term" value="F:iron-sulfur cluster binding"/>
    <property type="evidence" value="ECO:0007669"/>
    <property type="project" value="InterPro"/>
</dbReference>
<organism evidence="2 3">
    <name type="scientific">Trinickia dinghuensis</name>
    <dbReference type="NCBI Taxonomy" id="2291023"/>
    <lineage>
        <taxon>Bacteria</taxon>
        <taxon>Pseudomonadati</taxon>
        <taxon>Pseudomonadota</taxon>
        <taxon>Betaproteobacteria</taxon>
        <taxon>Burkholderiales</taxon>
        <taxon>Burkholderiaceae</taxon>
        <taxon>Trinickia</taxon>
    </lineage>
</organism>
<evidence type="ECO:0000256" key="1">
    <source>
        <dbReference type="ARBA" id="ARBA00023002"/>
    </source>
</evidence>
<keyword evidence="1" id="KW-0560">Oxidoreductase</keyword>
<name>A0A3D8JXM3_9BURK</name>
<dbReference type="GO" id="GO:0016491">
    <property type="term" value="F:oxidoreductase activity"/>
    <property type="evidence" value="ECO:0007669"/>
    <property type="project" value="UniProtKB-KW"/>
</dbReference>
<evidence type="ECO:0000313" key="2">
    <source>
        <dbReference type="EMBL" id="RDU97404.1"/>
    </source>
</evidence>
<dbReference type="Proteomes" id="UP000256838">
    <property type="component" value="Unassembled WGS sequence"/>
</dbReference>
<reference evidence="2 3" key="1">
    <citation type="submission" date="2018-08" db="EMBL/GenBank/DDBJ databases">
        <title>Paraburkholderia sp. DHOM06 isolated from forest soil.</title>
        <authorList>
            <person name="Gao Z.-H."/>
            <person name="Qiu L.-H."/>
        </authorList>
    </citation>
    <scope>NUCLEOTIDE SEQUENCE [LARGE SCALE GENOMIC DNA]</scope>
    <source>
        <strain evidence="2 3">DHOM06</strain>
    </source>
</reference>
<dbReference type="SUPFAM" id="SSF54292">
    <property type="entry name" value="2Fe-2S ferredoxin-like"/>
    <property type="match status" value="1"/>
</dbReference>
<dbReference type="RefSeq" id="WP_115535217.1">
    <property type="nucleotide sequence ID" value="NZ_QRGA01000010.1"/>
</dbReference>
<keyword evidence="3" id="KW-1185">Reference proteome</keyword>
<sequence>MNGFYWNALRIEFVQGETVALALRRAGVANFGPTPNGGAARYFCGIGQCQGCLVSIDGSAPVESCITPAKADSKVTSGY</sequence>
<dbReference type="OrthoDB" id="573392at2"/>
<dbReference type="InterPro" id="IPR036010">
    <property type="entry name" value="2Fe-2S_ferredoxin-like_sf"/>
</dbReference>
<dbReference type="Gene3D" id="3.10.20.440">
    <property type="entry name" value="2Fe-2S iron-sulphur cluster binding domain, sarcosine oxidase, alpha subunit, N-terminal domain"/>
    <property type="match status" value="1"/>
</dbReference>